<dbReference type="Pfam" id="PF03323">
    <property type="entry name" value="GerA"/>
    <property type="match status" value="1"/>
</dbReference>
<feature type="transmembrane region" description="Helical" evidence="3">
    <location>
        <begin position="464"/>
        <end position="481"/>
    </location>
</feature>
<name>A0A2T2WKT0_9FIRM</name>
<dbReference type="PANTHER" id="PTHR22550">
    <property type="entry name" value="SPORE GERMINATION PROTEIN"/>
    <property type="match status" value="1"/>
</dbReference>
<sequence>MAGVKYRVHGKGSVRTQEVSKDFDSNLNWMKRYLGYKESFDILVREFDVADHRCALVSVDSFIDSTVLTLMMQALQTLTPTDLEHPTLNGLLHRTIPYVEVTPVSELDQAAEQVLAGPVALLVEGVEHVIVVDIRKYPDRSPSEPSIERVLRGPQDGFIETLIFNTILIRRRLRDPNLRIEAAQVGRRSKSDVAIIYIKDVADDSLVRLIRERVKAIDGDAMTMSEKALQEWVLKKPWWNPFPNGRFTQRPDVAAEHLTEGHVLVMIDTSPNALIVPMTFFSFLQSAEEYHEDIMVGTYLKWIRFMGVLTAWLLPPLWYALVVSHVHLPGSIDILLKPTNTAIPLFWQLLALELGVDLLRLALTFSPDPLTQSMGFFGAILLGDVAIKAGLIDAEAMVLVAVAAVGTFSVPDIDFGLAMRLLRIFLLVVTGLFSVVSAPWLGFGLGLAIPLALMFTNDSFGVSYAWPLVPFNLMAFTAQLGRKPLNRKIYRPQLTHPKDVTQQRPATKNRV</sequence>
<evidence type="ECO:0000256" key="2">
    <source>
        <dbReference type="ARBA" id="ARBA00023136"/>
    </source>
</evidence>
<dbReference type="EMBL" id="PXYV01000011">
    <property type="protein sequence ID" value="PSR22848.1"/>
    <property type="molecule type" value="Genomic_DNA"/>
</dbReference>
<reference evidence="4 5" key="1">
    <citation type="journal article" date="2014" name="BMC Genomics">
        <title>Comparison of environmental and isolate Sulfobacillus genomes reveals diverse carbon, sulfur, nitrogen, and hydrogen metabolisms.</title>
        <authorList>
            <person name="Justice N.B."/>
            <person name="Norman A."/>
            <person name="Brown C.T."/>
            <person name="Singh A."/>
            <person name="Thomas B.C."/>
            <person name="Banfield J.F."/>
        </authorList>
    </citation>
    <scope>NUCLEOTIDE SEQUENCE [LARGE SCALE GENOMIC DNA]</scope>
    <source>
        <strain evidence="4">AMDSBA3</strain>
    </source>
</reference>
<evidence type="ECO:0000313" key="4">
    <source>
        <dbReference type="EMBL" id="PSR22848.1"/>
    </source>
</evidence>
<proteinExistence type="inferred from homology"/>
<dbReference type="InterPro" id="IPR050768">
    <property type="entry name" value="UPF0353/GerABKA_families"/>
</dbReference>
<dbReference type="PANTHER" id="PTHR22550:SF9">
    <property type="entry name" value="STAGE V SPORULATION PROTEIN AF"/>
    <property type="match status" value="1"/>
</dbReference>
<gene>
    <name evidence="4" type="ORF">C7B45_05090</name>
</gene>
<keyword evidence="2 3" id="KW-0472">Membrane</keyword>
<dbReference type="InterPro" id="IPR004995">
    <property type="entry name" value="Spore_Ger"/>
</dbReference>
<feature type="transmembrane region" description="Helical" evidence="3">
    <location>
        <begin position="398"/>
        <end position="417"/>
    </location>
</feature>
<evidence type="ECO:0000256" key="3">
    <source>
        <dbReference type="SAM" id="Phobius"/>
    </source>
</evidence>
<feature type="transmembrane region" description="Helical" evidence="3">
    <location>
        <begin position="424"/>
        <end position="452"/>
    </location>
</feature>
<dbReference type="PIRSF" id="PIRSF005690">
    <property type="entry name" value="GerBA"/>
    <property type="match status" value="1"/>
</dbReference>
<accession>A0A2T2WKT0</accession>
<organism evidence="4 5">
    <name type="scientific">Sulfobacillus acidophilus</name>
    <dbReference type="NCBI Taxonomy" id="53633"/>
    <lineage>
        <taxon>Bacteria</taxon>
        <taxon>Bacillati</taxon>
        <taxon>Bacillota</taxon>
        <taxon>Clostridia</taxon>
        <taxon>Eubacteriales</taxon>
        <taxon>Clostridiales Family XVII. Incertae Sedis</taxon>
        <taxon>Sulfobacillus</taxon>
    </lineage>
</organism>
<comment type="caution">
    <text evidence="4">The sequence shown here is derived from an EMBL/GenBank/DDBJ whole genome shotgun (WGS) entry which is preliminary data.</text>
</comment>
<protein>
    <submittedName>
        <fullName evidence="4">Spore germination protein</fullName>
    </submittedName>
</protein>
<dbReference type="GO" id="GO:0009847">
    <property type="term" value="P:spore germination"/>
    <property type="evidence" value="ECO:0007669"/>
    <property type="project" value="InterPro"/>
</dbReference>
<dbReference type="Proteomes" id="UP000241848">
    <property type="component" value="Unassembled WGS sequence"/>
</dbReference>
<dbReference type="AlphaFoldDB" id="A0A2T2WKT0"/>
<dbReference type="GO" id="GO:0016020">
    <property type="term" value="C:membrane"/>
    <property type="evidence" value="ECO:0007669"/>
    <property type="project" value="InterPro"/>
</dbReference>
<keyword evidence="3" id="KW-1133">Transmembrane helix</keyword>
<evidence type="ECO:0000256" key="1">
    <source>
        <dbReference type="ARBA" id="ARBA00005278"/>
    </source>
</evidence>
<keyword evidence="3" id="KW-0812">Transmembrane</keyword>
<comment type="similarity">
    <text evidence="1">Belongs to the GerABKA family.</text>
</comment>
<evidence type="ECO:0000313" key="5">
    <source>
        <dbReference type="Proteomes" id="UP000241848"/>
    </source>
</evidence>